<gene>
    <name evidence="2" type="ORF">CJ030_MR5G009710</name>
</gene>
<dbReference type="OrthoDB" id="1751483at2759"/>
<comment type="caution">
    <text evidence="2">The sequence shown here is derived from an EMBL/GenBank/DDBJ whole genome shotgun (WGS) entry which is preliminary data.</text>
</comment>
<dbReference type="EMBL" id="RXIC02000023">
    <property type="protein sequence ID" value="KAB1212668.1"/>
    <property type="molecule type" value="Genomic_DNA"/>
</dbReference>
<keyword evidence="3" id="KW-1185">Reference proteome</keyword>
<name>A0A6A1VLI2_9ROSI</name>
<evidence type="ECO:0000313" key="2">
    <source>
        <dbReference type="EMBL" id="KAB1212668.1"/>
    </source>
</evidence>
<reference evidence="2 3" key="1">
    <citation type="journal article" date="2019" name="Plant Biotechnol. J.">
        <title>The red bayberry genome and genetic basis of sex determination.</title>
        <authorList>
            <person name="Jia H.M."/>
            <person name="Jia H.J."/>
            <person name="Cai Q.L."/>
            <person name="Wang Y."/>
            <person name="Zhao H.B."/>
            <person name="Yang W.F."/>
            <person name="Wang G.Y."/>
            <person name="Li Y.H."/>
            <person name="Zhan D.L."/>
            <person name="Shen Y.T."/>
            <person name="Niu Q.F."/>
            <person name="Chang L."/>
            <person name="Qiu J."/>
            <person name="Zhao L."/>
            <person name="Xie H.B."/>
            <person name="Fu W.Y."/>
            <person name="Jin J."/>
            <person name="Li X.W."/>
            <person name="Jiao Y."/>
            <person name="Zhou C.C."/>
            <person name="Tu T."/>
            <person name="Chai C.Y."/>
            <person name="Gao J.L."/>
            <person name="Fan L.J."/>
            <person name="van de Weg E."/>
            <person name="Wang J.Y."/>
            <person name="Gao Z.S."/>
        </authorList>
    </citation>
    <scope>NUCLEOTIDE SEQUENCE [LARGE SCALE GENOMIC DNA]</scope>
    <source>
        <tissue evidence="2">Leaves</tissue>
    </source>
</reference>
<proteinExistence type="predicted"/>
<dbReference type="Proteomes" id="UP000516437">
    <property type="component" value="Chromosome 5"/>
</dbReference>
<organism evidence="2 3">
    <name type="scientific">Morella rubra</name>
    <name type="common">Chinese bayberry</name>
    <dbReference type="NCBI Taxonomy" id="262757"/>
    <lineage>
        <taxon>Eukaryota</taxon>
        <taxon>Viridiplantae</taxon>
        <taxon>Streptophyta</taxon>
        <taxon>Embryophyta</taxon>
        <taxon>Tracheophyta</taxon>
        <taxon>Spermatophyta</taxon>
        <taxon>Magnoliopsida</taxon>
        <taxon>eudicotyledons</taxon>
        <taxon>Gunneridae</taxon>
        <taxon>Pentapetalae</taxon>
        <taxon>rosids</taxon>
        <taxon>fabids</taxon>
        <taxon>Fagales</taxon>
        <taxon>Myricaceae</taxon>
        <taxon>Morella</taxon>
    </lineage>
</organism>
<protein>
    <recommendedName>
        <fullName evidence="1">GAG-pre-integrase domain-containing protein</fullName>
    </recommendedName>
</protein>
<dbReference type="Pfam" id="PF13976">
    <property type="entry name" value="gag_pre-integrs"/>
    <property type="match status" value="1"/>
</dbReference>
<accession>A0A6A1VLI2</accession>
<feature type="domain" description="GAG-pre-integrase" evidence="1">
    <location>
        <begin position="59"/>
        <end position="101"/>
    </location>
</feature>
<evidence type="ECO:0000313" key="3">
    <source>
        <dbReference type="Proteomes" id="UP000516437"/>
    </source>
</evidence>
<evidence type="ECO:0000259" key="1">
    <source>
        <dbReference type="Pfam" id="PF13976"/>
    </source>
</evidence>
<dbReference type="InterPro" id="IPR025724">
    <property type="entry name" value="GAG-pre-integrase_dom"/>
</dbReference>
<dbReference type="AlphaFoldDB" id="A0A6A1VLI2"/>
<sequence>MHNIIVKTLTNVRHILDLKKNINISLGSLDSLGYLYSDEGGVIRVKGSSVVMKGKKINGLYFLQVRMVTSSIACHLQITYSDTTKLWHIRLGHMSEQLMYEYFEQTCFVIRRL</sequence>